<feature type="region of interest" description="Disordered" evidence="1">
    <location>
        <begin position="165"/>
        <end position="220"/>
    </location>
</feature>
<reference evidence="3" key="1">
    <citation type="submission" date="2020-06" db="EMBL/GenBank/DDBJ databases">
        <authorList>
            <person name="Li T."/>
            <person name="Hu X."/>
            <person name="Zhang T."/>
            <person name="Song X."/>
            <person name="Zhang H."/>
            <person name="Dai N."/>
            <person name="Sheng W."/>
            <person name="Hou X."/>
            <person name="Wei L."/>
        </authorList>
    </citation>
    <scope>NUCLEOTIDE SEQUENCE</scope>
    <source>
        <strain evidence="3">KEN8</strain>
        <tissue evidence="3">Leaf</tissue>
    </source>
</reference>
<dbReference type="AlphaFoldDB" id="A0AAW2JMV5"/>
<evidence type="ECO:0000256" key="2">
    <source>
        <dbReference type="SAM" id="Phobius"/>
    </source>
</evidence>
<sequence>MNDRKRAGTHPKWLNFGGEMGHKGASPLSTPWSSERASRGHAARRVTPPVRKVRPSGSFGVPPPLIKHYSAHQSAGAIIPALMHRIPSELRSQACLGESSTRMGDWEVLVLHPFLRTSPPVFQVFCSFFSYLFIFFGALSHPYRSLREIRELPGRMGPTVRVWPTERDERPKTGRNAPEMAEFWRRNGAQGGEPGCPRVELERASRGHAARRENSTRAQS</sequence>
<feature type="transmembrane region" description="Helical" evidence="2">
    <location>
        <begin position="121"/>
        <end position="140"/>
    </location>
</feature>
<dbReference type="EMBL" id="JACGWM010000916">
    <property type="protein sequence ID" value="KAL0295880.1"/>
    <property type="molecule type" value="Genomic_DNA"/>
</dbReference>
<evidence type="ECO:0000313" key="3">
    <source>
        <dbReference type="EMBL" id="KAL0295880.1"/>
    </source>
</evidence>
<gene>
    <name evidence="3" type="ORF">Scaly_3084300</name>
</gene>
<keyword evidence="2" id="KW-0472">Membrane</keyword>
<reference evidence="3" key="2">
    <citation type="journal article" date="2024" name="Plant">
        <title>Genomic evolution and insights into agronomic trait innovations of Sesamum species.</title>
        <authorList>
            <person name="Miao H."/>
            <person name="Wang L."/>
            <person name="Qu L."/>
            <person name="Liu H."/>
            <person name="Sun Y."/>
            <person name="Le M."/>
            <person name="Wang Q."/>
            <person name="Wei S."/>
            <person name="Zheng Y."/>
            <person name="Lin W."/>
            <person name="Duan Y."/>
            <person name="Cao H."/>
            <person name="Xiong S."/>
            <person name="Wang X."/>
            <person name="Wei L."/>
            <person name="Li C."/>
            <person name="Ma Q."/>
            <person name="Ju M."/>
            <person name="Zhao R."/>
            <person name="Li G."/>
            <person name="Mu C."/>
            <person name="Tian Q."/>
            <person name="Mei H."/>
            <person name="Zhang T."/>
            <person name="Gao T."/>
            <person name="Zhang H."/>
        </authorList>
    </citation>
    <scope>NUCLEOTIDE SEQUENCE</scope>
    <source>
        <strain evidence="3">KEN8</strain>
    </source>
</reference>
<keyword evidence="2" id="KW-0812">Transmembrane</keyword>
<name>A0AAW2JMV5_9LAMI</name>
<comment type="caution">
    <text evidence="3">The sequence shown here is derived from an EMBL/GenBank/DDBJ whole genome shotgun (WGS) entry which is preliminary data.</text>
</comment>
<accession>A0AAW2JMV5</accession>
<feature type="region of interest" description="Disordered" evidence="1">
    <location>
        <begin position="1"/>
        <end position="54"/>
    </location>
</feature>
<feature type="compositionally biased region" description="Basic and acidic residues" evidence="1">
    <location>
        <begin position="199"/>
        <end position="220"/>
    </location>
</feature>
<evidence type="ECO:0000256" key="1">
    <source>
        <dbReference type="SAM" id="MobiDB-lite"/>
    </source>
</evidence>
<keyword evidence="2" id="KW-1133">Transmembrane helix</keyword>
<proteinExistence type="predicted"/>
<organism evidence="3">
    <name type="scientific">Sesamum calycinum</name>
    <dbReference type="NCBI Taxonomy" id="2727403"/>
    <lineage>
        <taxon>Eukaryota</taxon>
        <taxon>Viridiplantae</taxon>
        <taxon>Streptophyta</taxon>
        <taxon>Embryophyta</taxon>
        <taxon>Tracheophyta</taxon>
        <taxon>Spermatophyta</taxon>
        <taxon>Magnoliopsida</taxon>
        <taxon>eudicotyledons</taxon>
        <taxon>Gunneridae</taxon>
        <taxon>Pentapetalae</taxon>
        <taxon>asterids</taxon>
        <taxon>lamiids</taxon>
        <taxon>Lamiales</taxon>
        <taxon>Pedaliaceae</taxon>
        <taxon>Sesamum</taxon>
    </lineage>
</organism>
<protein>
    <submittedName>
        <fullName evidence="3">Uncharacterized protein</fullName>
    </submittedName>
</protein>